<proteinExistence type="predicted"/>
<name>A0AAV5AN22_9AGAM</name>
<accession>A0AAV5AN22</accession>
<sequence>MLSTESNASKEFIDFSSHERIINVNAGIPFSMDHSLQINTTNTYSQSHPSAKYRDLSLDLDTPGMPDSKLLLLKVKDSNAEVIHHVIDINAVDFQDSSNNEAVSLNFTIEEQVKKPNPPRKLPSRFWGREALPGEIDIGQELGDRSLVWERYQTEAKEHDKLLTEGWTGDMDVLLVFAALFSAILTAFIIEFYKQLQPDPTNAFLSLSSNTVVLLRCIANHTECTNLVIPNESIHISESFRWINALWFTSLTISLLVSAVAILVKQWVHAYHSGLYGNPRSYGRLRQFRYDGIKKWRISGIIRALPSLMYLAVILFFVGLLILLSNLDPAIYLLCLSICIVAGSGYLLTLILPVIDPSCPFRTPASGFLDWIYQFFKFYIQMIGLWCIHRVLLTVLSVWNGITAFYSNDKTRWFRSSLESDLNSFDSRLFRSPAFTHITEREIENVEIQSSELEANALAWLSNTNVRDTQHIVMQSISGLSPDIALVHFHKGFKCRRSPSSFLLDAYHNPDSNPSYHHNLTNYAQAYLVVLSSCPDISSTQHAGAVDLLRNSLQWYPSLVALGALGDRPHLPEEMLSQAIKELAEGLYIVTNLSLDDQEWEACSQIITDLILQSILLLYLFYGDDSSVQSRIVDASFETLQIWMRTISVLDCPSRPPYLLSLCSLVQIFAGITSSSQLYQCWFSKDHFKETWILLLRSLVTLPETEQRQDFPSLSPSEFLEKSLLQGDLRHMANSGSSEFRHWRLLHCALLDCSTLLSGDRTTFDLVLKLFLETFPEFWRFWPSEHPFHCLHLISPLFTPEDTVRVLNLFKDSLDKITSAHLCKLLQARCQEASHAEAIMNSGIFEQIIDKLLVTAGFNALWVFATILQTLSQNDSPVLNGAIPHRILLLINLALTDKIEREDPQNIWDYYRHWCLSFSLAASCQRLHQTYNLSTSGTGIIETLRRLSVIAAVSDFRERKEARNFINTVLKLEEWERVH</sequence>
<dbReference type="Pfam" id="PF20153">
    <property type="entry name" value="DUF6535"/>
    <property type="match status" value="1"/>
</dbReference>
<reference evidence="3" key="1">
    <citation type="submission" date="2021-10" db="EMBL/GenBank/DDBJ databases">
        <title>De novo Genome Assembly of Clathrus columnatus (Basidiomycota, Fungi) Using Illumina and Nanopore Sequence Data.</title>
        <authorList>
            <person name="Ogiso-Tanaka E."/>
            <person name="Itagaki H."/>
            <person name="Hosoya T."/>
            <person name="Hosaka K."/>
        </authorList>
    </citation>
    <scope>NUCLEOTIDE SEQUENCE</scope>
    <source>
        <strain evidence="3">MO-923</strain>
    </source>
</reference>
<keyword evidence="1" id="KW-0472">Membrane</keyword>
<feature type="transmembrane region" description="Helical" evidence="1">
    <location>
        <begin position="304"/>
        <end position="324"/>
    </location>
</feature>
<gene>
    <name evidence="3" type="ORF">Clacol_009183</name>
</gene>
<feature type="transmembrane region" description="Helical" evidence="1">
    <location>
        <begin position="173"/>
        <end position="193"/>
    </location>
</feature>
<comment type="caution">
    <text evidence="3">The sequence shown here is derived from an EMBL/GenBank/DDBJ whole genome shotgun (WGS) entry which is preliminary data.</text>
</comment>
<feature type="transmembrane region" description="Helical" evidence="1">
    <location>
        <begin position="376"/>
        <end position="399"/>
    </location>
</feature>
<evidence type="ECO:0000313" key="4">
    <source>
        <dbReference type="Proteomes" id="UP001050691"/>
    </source>
</evidence>
<evidence type="ECO:0000256" key="1">
    <source>
        <dbReference type="SAM" id="Phobius"/>
    </source>
</evidence>
<feature type="transmembrane region" description="Helical" evidence="1">
    <location>
        <begin position="330"/>
        <end position="355"/>
    </location>
</feature>
<feature type="transmembrane region" description="Helical" evidence="1">
    <location>
        <begin position="245"/>
        <end position="264"/>
    </location>
</feature>
<keyword evidence="1" id="KW-1133">Transmembrane helix</keyword>
<dbReference type="Proteomes" id="UP001050691">
    <property type="component" value="Unassembled WGS sequence"/>
</dbReference>
<feature type="domain" description="DUF6535" evidence="2">
    <location>
        <begin position="149"/>
        <end position="325"/>
    </location>
</feature>
<dbReference type="AlphaFoldDB" id="A0AAV5AN22"/>
<organism evidence="3 4">
    <name type="scientific">Clathrus columnatus</name>
    <dbReference type="NCBI Taxonomy" id="1419009"/>
    <lineage>
        <taxon>Eukaryota</taxon>
        <taxon>Fungi</taxon>
        <taxon>Dikarya</taxon>
        <taxon>Basidiomycota</taxon>
        <taxon>Agaricomycotina</taxon>
        <taxon>Agaricomycetes</taxon>
        <taxon>Phallomycetidae</taxon>
        <taxon>Phallales</taxon>
        <taxon>Clathraceae</taxon>
        <taxon>Clathrus</taxon>
    </lineage>
</organism>
<evidence type="ECO:0000259" key="2">
    <source>
        <dbReference type="Pfam" id="PF20153"/>
    </source>
</evidence>
<protein>
    <recommendedName>
        <fullName evidence="2">DUF6535 domain-containing protein</fullName>
    </recommendedName>
</protein>
<dbReference type="InterPro" id="IPR045338">
    <property type="entry name" value="DUF6535"/>
</dbReference>
<keyword evidence="1" id="KW-0812">Transmembrane</keyword>
<dbReference type="EMBL" id="BPWL01000010">
    <property type="protein sequence ID" value="GJJ14913.1"/>
    <property type="molecule type" value="Genomic_DNA"/>
</dbReference>
<keyword evidence="4" id="KW-1185">Reference proteome</keyword>
<evidence type="ECO:0000313" key="3">
    <source>
        <dbReference type="EMBL" id="GJJ14913.1"/>
    </source>
</evidence>